<gene>
    <name evidence="5" type="primary">cdhR</name>
    <name evidence="5" type="ORF">BHE75_04305</name>
</gene>
<dbReference type="GO" id="GO:0003700">
    <property type="term" value="F:DNA-binding transcription factor activity"/>
    <property type="evidence" value="ECO:0007669"/>
    <property type="project" value="InterPro"/>
</dbReference>
<sequence length="253" mass="27954">MSSMSPRFSLAVRSYGVNPDIDRHSFTQLVLPISGTLTLDIAGQGRDLEPSWAAFVDTGTGHATMSRRPNRSLILDLETGAVPPDMRERLAHRPFVELPPQAIRLVDYMRMVAEDGDPAPPLVAHWVPLLLDTLVRQPPRPASRLAALRAAIEAAPGSPWTTGAMADHAAVSVSRLHALFRAELDTTPRAWLAGVRLDRVREWLRHTDRPIAEIAFAAGYADQSALTRAMRRATGLTPAAYRRQNRETRPRNP</sequence>
<evidence type="ECO:0000313" key="6">
    <source>
        <dbReference type="Proteomes" id="UP000179467"/>
    </source>
</evidence>
<name>A0A1S1HJ01_9SPHN</name>
<keyword evidence="1" id="KW-0805">Transcription regulation</keyword>
<protein>
    <submittedName>
        <fullName evidence="5">HTH-type transcriptional regulator CdhR</fullName>
    </submittedName>
</protein>
<evidence type="ECO:0000313" key="5">
    <source>
        <dbReference type="EMBL" id="OHT22279.1"/>
    </source>
</evidence>
<accession>A0A1S1HJ01</accession>
<dbReference type="Pfam" id="PF12833">
    <property type="entry name" value="HTH_18"/>
    <property type="match status" value="1"/>
</dbReference>
<dbReference type="RefSeq" id="WP_015458703.1">
    <property type="nucleotide sequence ID" value="NZ_MIPT01000001.1"/>
</dbReference>
<dbReference type="PROSITE" id="PS01124">
    <property type="entry name" value="HTH_ARAC_FAMILY_2"/>
    <property type="match status" value="1"/>
</dbReference>
<dbReference type="InterPro" id="IPR009057">
    <property type="entry name" value="Homeodomain-like_sf"/>
</dbReference>
<keyword evidence="3" id="KW-0804">Transcription</keyword>
<proteinExistence type="predicted"/>
<keyword evidence="2" id="KW-0238">DNA-binding</keyword>
<reference evidence="5 6" key="1">
    <citation type="submission" date="2016-09" db="EMBL/GenBank/DDBJ databases">
        <title>Metabolic pathway, cell adaptation mechanisms and a novel monoxygenase revealed through proteogenomic-transcription analysis of a Sphingomonas haloaromaticamans strain degrading the fungicide ortho-phenylphenol.</title>
        <authorList>
            <person name="Perruchon C."/>
            <person name="Papadopoulou E.S."/>
            <person name="Rousidou C."/>
            <person name="Vasileiadis S."/>
            <person name="Tanou G."/>
            <person name="Amoutzias G."/>
            <person name="Molassiotis A."/>
            <person name="Karpouzas D.G."/>
        </authorList>
    </citation>
    <scope>NUCLEOTIDE SEQUENCE [LARGE SCALE GENOMIC DNA]</scope>
    <source>
        <strain evidence="5 6">P3</strain>
    </source>
</reference>
<dbReference type="OrthoDB" id="7191628at2"/>
<dbReference type="EMBL" id="MIPT01000001">
    <property type="protein sequence ID" value="OHT22279.1"/>
    <property type="molecule type" value="Genomic_DNA"/>
</dbReference>
<evidence type="ECO:0000259" key="4">
    <source>
        <dbReference type="PROSITE" id="PS01124"/>
    </source>
</evidence>
<evidence type="ECO:0000256" key="2">
    <source>
        <dbReference type="ARBA" id="ARBA00023125"/>
    </source>
</evidence>
<evidence type="ECO:0000256" key="1">
    <source>
        <dbReference type="ARBA" id="ARBA00023015"/>
    </source>
</evidence>
<keyword evidence="6" id="KW-1185">Reference proteome</keyword>
<dbReference type="InterPro" id="IPR018060">
    <property type="entry name" value="HTH_AraC"/>
</dbReference>
<dbReference type="AlphaFoldDB" id="A0A1S1HJ01"/>
<dbReference type="InterPro" id="IPR050204">
    <property type="entry name" value="AraC_XylS_family_regulators"/>
</dbReference>
<comment type="caution">
    <text evidence="5">The sequence shown here is derived from an EMBL/GenBank/DDBJ whole genome shotgun (WGS) entry which is preliminary data.</text>
</comment>
<dbReference type="SUPFAM" id="SSF46689">
    <property type="entry name" value="Homeodomain-like"/>
    <property type="match status" value="2"/>
</dbReference>
<dbReference type="GO" id="GO:0043565">
    <property type="term" value="F:sequence-specific DNA binding"/>
    <property type="evidence" value="ECO:0007669"/>
    <property type="project" value="InterPro"/>
</dbReference>
<dbReference type="SMART" id="SM00342">
    <property type="entry name" value="HTH_ARAC"/>
    <property type="match status" value="1"/>
</dbReference>
<feature type="domain" description="HTH araC/xylS-type" evidence="4">
    <location>
        <begin position="146"/>
        <end position="244"/>
    </location>
</feature>
<organism evidence="5 6">
    <name type="scientific">Edaphosphingomonas haloaromaticamans</name>
    <dbReference type="NCBI Taxonomy" id="653954"/>
    <lineage>
        <taxon>Bacteria</taxon>
        <taxon>Pseudomonadati</taxon>
        <taxon>Pseudomonadota</taxon>
        <taxon>Alphaproteobacteria</taxon>
        <taxon>Sphingomonadales</taxon>
        <taxon>Rhizorhabdaceae</taxon>
        <taxon>Edaphosphingomonas</taxon>
    </lineage>
</organism>
<dbReference type="Proteomes" id="UP000179467">
    <property type="component" value="Unassembled WGS sequence"/>
</dbReference>
<dbReference type="PANTHER" id="PTHR46796:SF2">
    <property type="entry name" value="TRANSCRIPTIONAL REGULATORY PROTEIN"/>
    <property type="match status" value="1"/>
</dbReference>
<dbReference type="Gene3D" id="1.10.10.60">
    <property type="entry name" value="Homeodomain-like"/>
    <property type="match status" value="1"/>
</dbReference>
<evidence type="ECO:0000256" key="3">
    <source>
        <dbReference type="ARBA" id="ARBA00023163"/>
    </source>
</evidence>
<dbReference type="PANTHER" id="PTHR46796">
    <property type="entry name" value="HTH-TYPE TRANSCRIPTIONAL ACTIVATOR RHAS-RELATED"/>
    <property type="match status" value="1"/>
</dbReference>